<evidence type="ECO:0000256" key="6">
    <source>
        <dbReference type="ARBA" id="ARBA00023004"/>
    </source>
</evidence>
<evidence type="ECO:0000256" key="1">
    <source>
        <dbReference type="ARBA" id="ARBA00004370"/>
    </source>
</evidence>
<comment type="caution">
    <text evidence="9">The sequence shown here is derived from an EMBL/GenBank/DDBJ whole genome shotgun (WGS) entry which is preliminary data.</text>
</comment>
<reference evidence="9 10" key="2">
    <citation type="submission" date="2019-08" db="EMBL/GenBank/DDBJ databases">
        <title>Jejuicoccus antrihumi gen. nov., sp. nov., a new member of the family Dermacoccaceae isolated from a cave.</title>
        <authorList>
            <person name="Schumann P."/>
            <person name="Kim I.S."/>
        </authorList>
    </citation>
    <scope>NUCLEOTIDE SEQUENCE [LARGE SCALE GENOMIC DNA]</scope>
    <source>
        <strain evidence="9 10">C5-26</strain>
    </source>
</reference>
<dbReference type="GO" id="GO:0016020">
    <property type="term" value="C:membrane"/>
    <property type="evidence" value="ECO:0007669"/>
    <property type="project" value="UniProtKB-SubCell"/>
</dbReference>
<dbReference type="Gene3D" id="1.20.1300.10">
    <property type="entry name" value="Fumarate reductase/succinate dehydrogenase, transmembrane subunit"/>
    <property type="match status" value="1"/>
</dbReference>
<protein>
    <submittedName>
        <fullName evidence="9">Succinate dehydrogenase cytochrome b subunit</fullName>
    </submittedName>
</protein>
<dbReference type="InterPro" id="IPR000701">
    <property type="entry name" value="SuccDH_FuR_B_TM-su"/>
</dbReference>
<sequence length="238" mass="26351">MATRTLPVKRTGKAGSTVFLKTLMAVTGIIFVLFVLAHMYGNLKLFFGEQSFNDYSEGLRTLGEPELPRHGLLTILEIILGVSVVLHIYSAIALWKRAQHARPVRYTVKKRVAASISSKWMRWGGVFLALFIVWHLLEFTLVRINVGSGGQVAGITQNPYELVVHSFQVWWLTVIYLVAMVALFMHLNHGIWSASQTLGWTSTPSARVKAKAIALVVALVVSIGFAICPFFVLVGVIS</sequence>
<organism evidence="9 10">
    <name type="scientific">Leekyejoonella antrihumi</name>
    <dbReference type="NCBI Taxonomy" id="1660198"/>
    <lineage>
        <taxon>Bacteria</taxon>
        <taxon>Bacillati</taxon>
        <taxon>Actinomycetota</taxon>
        <taxon>Actinomycetes</taxon>
        <taxon>Micrococcales</taxon>
        <taxon>Dermacoccaceae</taxon>
        <taxon>Leekyejoonella</taxon>
    </lineage>
</organism>
<dbReference type="AlphaFoldDB" id="A0A563DT94"/>
<dbReference type="GO" id="GO:0046872">
    <property type="term" value="F:metal ion binding"/>
    <property type="evidence" value="ECO:0007669"/>
    <property type="project" value="UniProtKB-KW"/>
</dbReference>
<feature type="transmembrane region" description="Helical" evidence="8">
    <location>
        <begin position="169"/>
        <end position="191"/>
    </location>
</feature>
<keyword evidence="2" id="KW-0349">Heme</keyword>
<keyword evidence="10" id="KW-1185">Reference proteome</keyword>
<dbReference type="NCBIfam" id="TIGR02046">
    <property type="entry name" value="sdhC_b558_fam"/>
    <property type="match status" value="1"/>
</dbReference>
<dbReference type="InterPro" id="IPR011138">
    <property type="entry name" value="Cytochrome_b-558"/>
</dbReference>
<name>A0A563DT94_9MICO</name>
<evidence type="ECO:0000256" key="8">
    <source>
        <dbReference type="SAM" id="Phobius"/>
    </source>
</evidence>
<evidence type="ECO:0000256" key="3">
    <source>
        <dbReference type="ARBA" id="ARBA00022692"/>
    </source>
</evidence>
<feature type="transmembrane region" description="Helical" evidence="8">
    <location>
        <begin position="120"/>
        <end position="137"/>
    </location>
</feature>
<dbReference type="Pfam" id="PF01127">
    <property type="entry name" value="Sdh_cyt"/>
    <property type="match status" value="1"/>
</dbReference>
<feature type="transmembrane region" description="Helical" evidence="8">
    <location>
        <begin position="18"/>
        <end position="40"/>
    </location>
</feature>
<keyword evidence="4" id="KW-0479">Metal-binding</keyword>
<dbReference type="Proteomes" id="UP000320244">
    <property type="component" value="Unassembled WGS sequence"/>
</dbReference>
<keyword evidence="6" id="KW-0408">Iron</keyword>
<dbReference type="CDD" id="cd03498">
    <property type="entry name" value="SQR_TypeB_2_TM"/>
    <property type="match status" value="1"/>
</dbReference>
<dbReference type="OrthoDB" id="9788081at2"/>
<feature type="transmembrane region" description="Helical" evidence="8">
    <location>
        <begin position="212"/>
        <end position="237"/>
    </location>
</feature>
<dbReference type="InterPro" id="IPR034804">
    <property type="entry name" value="SQR/QFR_C/D"/>
</dbReference>
<evidence type="ECO:0000313" key="10">
    <source>
        <dbReference type="Proteomes" id="UP000320244"/>
    </source>
</evidence>
<keyword evidence="3 8" id="KW-0812">Transmembrane</keyword>
<comment type="subcellular location">
    <subcellularLocation>
        <location evidence="1">Membrane</location>
    </subcellularLocation>
</comment>
<feature type="transmembrane region" description="Helical" evidence="8">
    <location>
        <begin position="72"/>
        <end position="95"/>
    </location>
</feature>
<dbReference type="SUPFAM" id="SSF81343">
    <property type="entry name" value="Fumarate reductase respiratory complex transmembrane subunits"/>
    <property type="match status" value="1"/>
</dbReference>
<keyword evidence="5 8" id="KW-1133">Transmembrane helix</keyword>
<reference evidence="9 10" key="1">
    <citation type="submission" date="2019-05" db="EMBL/GenBank/DDBJ databases">
        <authorList>
            <person name="Lee S.D."/>
        </authorList>
    </citation>
    <scope>NUCLEOTIDE SEQUENCE [LARGE SCALE GENOMIC DNA]</scope>
    <source>
        <strain evidence="9 10">C5-26</strain>
    </source>
</reference>
<evidence type="ECO:0000256" key="7">
    <source>
        <dbReference type="ARBA" id="ARBA00023136"/>
    </source>
</evidence>
<keyword evidence="7 8" id="KW-0472">Membrane</keyword>
<proteinExistence type="predicted"/>
<evidence type="ECO:0000256" key="2">
    <source>
        <dbReference type="ARBA" id="ARBA00022617"/>
    </source>
</evidence>
<dbReference type="EMBL" id="VCQV01000054">
    <property type="protein sequence ID" value="TWP32914.1"/>
    <property type="molecule type" value="Genomic_DNA"/>
</dbReference>
<evidence type="ECO:0000313" key="9">
    <source>
        <dbReference type="EMBL" id="TWP32914.1"/>
    </source>
</evidence>
<accession>A0A563DT94</accession>
<gene>
    <name evidence="9" type="ORF">FGL98_23005</name>
</gene>
<evidence type="ECO:0000256" key="4">
    <source>
        <dbReference type="ARBA" id="ARBA00022723"/>
    </source>
</evidence>
<evidence type="ECO:0000256" key="5">
    <source>
        <dbReference type="ARBA" id="ARBA00022989"/>
    </source>
</evidence>